<dbReference type="GO" id="GO:0009897">
    <property type="term" value="C:external side of plasma membrane"/>
    <property type="evidence" value="ECO:0007669"/>
    <property type="project" value="TreeGrafter"/>
</dbReference>
<feature type="transmembrane region" description="Helical" evidence="9">
    <location>
        <begin position="79"/>
        <end position="102"/>
    </location>
</feature>
<comment type="subcellular location">
    <subcellularLocation>
        <location evidence="1">Cell membrane</location>
        <topology evidence="1">Multi-pass membrane protein</topology>
    </subcellularLocation>
</comment>
<evidence type="ECO:0000256" key="3">
    <source>
        <dbReference type="ARBA" id="ARBA00022692"/>
    </source>
</evidence>
<evidence type="ECO:0000256" key="2">
    <source>
        <dbReference type="ARBA" id="ARBA00022475"/>
    </source>
</evidence>
<dbReference type="Ensembl" id="ENSLLET00000032080.1">
    <property type="protein sequence ID" value="ENSLLEP00000030894.1"/>
    <property type="gene ID" value="ENSLLEG00000019573.1"/>
</dbReference>
<dbReference type="OrthoDB" id="9876908at2759"/>
<keyword evidence="5" id="KW-0297">G-protein coupled receptor</keyword>
<name>A0A8C5Q0V1_9ANUR</name>
<dbReference type="InterPro" id="IPR017452">
    <property type="entry name" value="GPCR_Rhodpsn_7TM"/>
</dbReference>
<evidence type="ECO:0000256" key="4">
    <source>
        <dbReference type="ARBA" id="ARBA00022989"/>
    </source>
</evidence>
<keyword evidence="12" id="KW-1185">Reference proteome</keyword>
<dbReference type="PROSITE" id="PS50262">
    <property type="entry name" value="G_PROTEIN_RECEP_F1_2"/>
    <property type="match status" value="1"/>
</dbReference>
<dbReference type="InterPro" id="IPR000276">
    <property type="entry name" value="GPCR_Rhodpsn"/>
</dbReference>
<keyword evidence="3 9" id="KW-0812">Transmembrane</keyword>
<reference evidence="11" key="1">
    <citation type="submission" date="2025-08" db="UniProtKB">
        <authorList>
            <consortium name="Ensembl"/>
        </authorList>
    </citation>
    <scope>IDENTIFICATION</scope>
</reference>
<dbReference type="GO" id="GO:0060326">
    <property type="term" value="P:cell chemotaxis"/>
    <property type="evidence" value="ECO:0007669"/>
    <property type="project" value="TreeGrafter"/>
</dbReference>
<dbReference type="InterPro" id="IPR050119">
    <property type="entry name" value="CCR1-9-like"/>
</dbReference>
<evidence type="ECO:0000256" key="7">
    <source>
        <dbReference type="ARBA" id="ARBA00023170"/>
    </source>
</evidence>
<dbReference type="PANTHER" id="PTHR10489">
    <property type="entry name" value="CELL ADHESION MOLECULE"/>
    <property type="match status" value="1"/>
</dbReference>
<dbReference type="GO" id="GO:0019957">
    <property type="term" value="F:C-C chemokine binding"/>
    <property type="evidence" value="ECO:0007669"/>
    <property type="project" value="TreeGrafter"/>
</dbReference>
<reference evidence="11" key="2">
    <citation type="submission" date="2025-09" db="UniProtKB">
        <authorList>
            <consortium name="Ensembl"/>
        </authorList>
    </citation>
    <scope>IDENTIFICATION</scope>
</reference>
<dbReference type="PANTHER" id="PTHR10489:SF948">
    <property type="entry name" value="C-C CHEMOKINE RECEPTOR TYPE 3"/>
    <property type="match status" value="1"/>
</dbReference>
<evidence type="ECO:0000259" key="10">
    <source>
        <dbReference type="PROSITE" id="PS50262"/>
    </source>
</evidence>
<dbReference type="PRINTS" id="PR00237">
    <property type="entry name" value="GPCRRHODOPSN"/>
</dbReference>
<dbReference type="GO" id="GO:0016493">
    <property type="term" value="F:C-C chemokine receptor activity"/>
    <property type="evidence" value="ECO:0007669"/>
    <property type="project" value="TreeGrafter"/>
</dbReference>
<feature type="transmembrane region" description="Helical" evidence="9">
    <location>
        <begin position="282"/>
        <end position="308"/>
    </location>
</feature>
<feature type="domain" description="G-protein coupled receptors family 1 profile" evidence="10">
    <location>
        <begin position="58"/>
        <end position="305"/>
    </location>
</feature>
<feature type="transmembrane region" description="Helical" evidence="9">
    <location>
        <begin position="209"/>
        <end position="234"/>
    </location>
</feature>
<organism evidence="11 12">
    <name type="scientific">Leptobrachium leishanense</name>
    <name type="common">Leishan spiny toad</name>
    <dbReference type="NCBI Taxonomy" id="445787"/>
    <lineage>
        <taxon>Eukaryota</taxon>
        <taxon>Metazoa</taxon>
        <taxon>Chordata</taxon>
        <taxon>Craniata</taxon>
        <taxon>Vertebrata</taxon>
        <taxon>Euteleostomi</taxon>
        <taxon>Amphibia</taxon>
        <taxon>Batrachia</taxon>
        <taxon>Anura</taxon>
        <taxon>Pelobatoidea</taxon>
        <taxon>Megophryidae</taxon>
        <taxon>Leptobrachium</taxon>
    </lineage>
</organism>
<dbReference type="SUPFAM" id="SSF81321">
    <property type="entry name" value="Family A G protein-coupled receptor-like"/>
    <property type="match status" value="1"/>
</dbReference>
<keyword evidence="7" id="KW-0675">Receptor</keyword>
<evidence type="ECO:0000256" key="5">
    <source>
        <dbReference type="ARBA" id="ARBA00023040"/>
    </source>
</evidence>
<dbReference type="Proteomes" id="UP000694569">
    <property type="component" value="Unplaced"/>
</dbReference>
<evidence type="ECO:0000256" key="8">
    <source>
        <dbReference type="ARBA" id="ARBA00023224"/>
    </source>
</evidence>
<keyword evidence="6 9" id="KW-0472">Membrane</keyword>
<protein>
    <recommendedName>
        <fullName evidence="10">G-protein coupled receptors family 1 profile domain-containing protein</fullName>
    </recommendedName>
</protein>
<keyword evidence="4 9" id="KW-1133">Transmembrane helix</keyword>
<feature type="transmembrane region" description="Helical" evidence="9">
    <location>
        <begin position="114"/>
        <end position="135"/>
    </location>
</feature>
<dbReference type="GO" id="GO:0019722">
    <property type="term" value="P:calcium-mediated signaling"/>
    <property type="evidence" value="ECO:0007669"/>
    <property type="project" value="TreeGrafter"/>
</dbReference>
<dbReference type="PRINTS" id="PR00657">
    <property type="entry name" value="CCCHEMOKINER"/>
</dbReference>
<keyword evidence="8" id="KW-0807">Transducer</keyword>
<dbReference type="Pfam" id="PF00001">
    <property type="entry name" value="7tm_1"/>
    <property type="match status" value="1"/>
</dbReference>
<keyword evidence="2" id="KW-1003">Cell membrane</keyword>
<dbReference type="Gene3D" id="1.20.1070.10">
    <property type="entry name" value="Rhodopsin 7-helix transmembrane proteins"/>
    <property type="match status" value="1"/>
</dbReference>
<dbReference type="InterPro" id="IPR000355">
    <property type="entry name" value="Chemokine_rcpt"/>
</dbReference>
<evidence type="ECO:0000256" key="6">
    <source>
        <dbReference type="ARBA" id="ARBA00023136"/>
    </source>
</evidence>
<feature type="transmembrane region" description="Helical" evidence="9">
    <location>
        <begin position="47"/>
        <end position="67"/>
    </location>
</feature>
<dbReference type="AlphaFoldDB" id="A0A8C5Q0V1"/>
<evidence type="ECO:0000256" key="1">
    <source>
        <dbReference type="ARBA" id="ARBA00004651"/>
    </source>
</evidence>
<accession>A0A8C5Q0V1</accession>
<dbReference type="GO" id="GO:0006955">
    <property type="term" value="P:immune response"/>
    <property type="evidence" value="ECO:0007669"/>
    <property type="project" value="TreeGrafter"/>
</dbReference>
<proteinExistence type="predicted"/>
<dbReference type="GeneTree" id="ENSGT01110000267168"/>
<dbReference type="GO" id="GO:0007204">
    <property type="term" value="P:positive regulation of cytosolic calcium ion concentration"/>
    <property type="evidence" value="ECO:0007669"/>
    <property type="project" value="TreeGrafter"/>
</dbReference>
<feature type="transmembrane region" description="Helical" evidence="9">
    <location>
        <begin position="155"/>
        <end position="178"/>
    </location>
</feature>
<evidence type="ECO:0000256" key="9">
    <source>
        <dbReference type="SAM" id="Phobius"/>
    </source>
</evidence>
<evidence type="ECO:0000313" key="11">
    <source>
        <dbReference type="Ensembl" id="ENSLLEP00000030894.1"/>
    </source>
</evidence>
<sequence length="344" mass="40261">MKNTSEDYYSDYSAYTDSYDNDTFYRPVTICINENLDLFVSSYIPPVYFILFFLSLFGNTVILVILAKFEKLNSVTNIFILNLVISDLIFTITFPFTAVSHLSDWVFGNVMCKLTVACFFTGFQSFVIFITLMTIDQYLTIVHSWSATSRLMVRYAKCISIFAWSASIMFSIPDIVIYTTTSNNSEDTECSVSSEGHTRWWLILGHYKYFVVFFLLPLLIVIFCYAGIVLKITTCNIRSRDRVLKLIFFIVLFYFICWSPYNILMFLMFLEKTESFKDCNSILHYVFYVCQTIIYFHCSINPLLYAVLGTKFRRHLSCSWVHCNQRRINQQQDFSLRTSLEHGL</sequence>
<evidence type="ECO:0000313" key="12">
    <source>
        <dbReference type="Proteomes" id="UP000694569"/>
    </source>
</evidence>
<feature type="transmembrane region" description="Helical" evidence="9">
    <location>
        <begin position="246"/>
        <end position="270"/>
    </location>
</feature>